<dbReference type="PANTHER" id="PTHR11014">
    <property type="entry name" value="PEPTIDASE M20 FAMILY MEMBER"/>
    <property type="match status" value="1"/>
</dbReference>
<dbReference type="RefSeq" id="WP_049714682.1">
    <property type="nucleotide sequence ID" value="NZ_LFXA01000002.1"/>
</dbReference>
<dbReference type="Pfam" id="PF07687">
    <property type="entry name" value="M20_dimer"/>
    <property type="match status" value="1"/>
</dbReference>
<sequence length="417" mass="43584">MADTIAQVLAGLDEARRRELAALYRDLHAHPELPFAEHRTAAEVARKVRSYGYEVTESVGRTGVVAVLKRGAGPTVLLRADFDAVPLRERTGLPYASAADGVMHACGHDMHTTCLVGALRLLAEGRDHWSGTVLAVFQPAQDTGEGAKAMVEDGLFKRFGRPKAVLGQRMAALPAGTVGCHPGPAFAAADTLRVRLTGRGGHASAPEATVDPVVMAAATVLRLQTVVSREVAGRDTVIVTVGSLRAGADDGLIPGEAELRLDVRTYDRRVRKRVLAAIERIVRAEAAASGADKVPEITSLDSCPVLVNDPDAADRTMTAVGSVLGLDNVTDPGPLPAGDDLGVLGTAARAPVCHWLLGGCDPEAYARAEKAGTTLRDVPAPHSAHFAPVVEPTLSTGVTALVAGALTWLGGPPRGRR</sequence>
<feature type="binding site" evidence="1">
    <location>
        <position position="108"/>
    </location>
    <ligand>
        <name>Mn(2+)</name>
        <dbReference type="ChEBI" id="CHEBI:29035"/>
        <label>2</label>
    </ligand>
</feature>
<proteinExistence type="predicted"/>
<protein>
    <submittedName>
        <fullName evidence="3">Amidohydrolase</fullName>
    </submittedName>
</protein>
<name>A0A0K9XKN3_9ACTN</name>
<dbReference type="Pfam" id="PF01546">
    <property type="entry name" value="Peptidase_M20"/>
    <property type="match status" value="1"/>
</dbReference>
<dbReference type="PANTHER" id="PTHR11014:SF63">
    <property type="entry name" value="METALLOPEPTIDASE, PUTATIVE (AFU_ORTHOLOGUE AFUA_6G09600)-RELATED"/>
    <property type="match status" value="1"/>
</dbReference>
<organism evidence="3 4">
    <name type="scientific">Streptomyces caatingaensis</name>
    <dbReference type="NCBI Taxonomy" id="1678637"/>
    <lineage>
        <taxon>Bacteria</taxon>
        <taxon>Bacillati</taxon>
        <taxon>Actinomycetota</taxon>
        <taxon>Actinomycetes</taxon>
        <taxon>Kitasatosporales</taxon>
        <taxon>Streptomycetaceae</taxon>
        <taxon>Streptomyces</taxon>
    </lineage>
</organism>
<keyword evidence="1" id="KW-0464">Manganese</keyword>
<keyword evidence="3" id="KW-0378">Hydrolase</keyword>
<dbReference type="EMBL" id="LFXA01000002">
    <property type="protein sequence ID" value="KNB53944.1"/>
    <property type="molecule type" value="Genomic_DNA"/>
</dbReference>
<dbReference type="AlphaFoldDB" id="A0A0K9XKN3"/>
<dbReference type="PATRIC" id="fig|1678637.3.peg.1110"/>
<evidence type="ECO:0000313" key="4">
    <source>
        <dbReference type="Proteomes" id="UP000037288"/>
    </source>
</evidence>
<dbReference type="STRING" id="1678637.AC230_05095"/>
<dbReference type="OrthoDB" id="9777385at2"/>
<dbReference type="PIRSF" id="PIRSF005962">
    <property type="entry name" value="Pept_M20D_amidohydro"/>
    <property type="match status" value="1"/>
</dbReference>
<dbReference type="GO" id="GO:0046872">
    <property type="term" value="F:metal ion binding"/>
    <property type="evidence" value="ECO:0007669"/>
    <property type="project" value="UniProtKB-KW"/>
</dbReference>
<comment type="cofactor">
    <cofactor evidence="1">
        <name>Mn(2+)</name>
        <dbReference type="ChEBI" id="CHEBI:29035"/>
    </cofactor>
    <text evidence="1">The Mn(2+) ion enhances activity.</text>
</comment>
<evidence type="ECO:0000313" key="3">
    <source>
        <dbReference type="EMBL" id="KNB53944.1"/>
    </source>
</evidence>
<gene>
    <name evidence="3" type="ORF">AC230_05095</name>
</gene>
<keyword evidence="1" id="KW-0479">Metal-binding</keyword>
<reference evidence="4" key="1">
    <citation type="submission" date="2015-07" db="EMBL/GenBank/DDBJ databases">
        <title>Draft genome sequence of Streptomyces sp. CMAA 1322, a bacterium isolated from Caatinga biome, from dry forest semiarid of Brazil.</title>
        <authorList>
            <person name="Santos S.N."/>
            <person name="Gacesa R."/>
            <person name="Taketani R.G."/>
            <person name="Long P.F."/>
            <person name="Melo I.S."/>
        </authorList>
    </citation>
    <scope>NUCLEOTIDE SEQUENCE [LARGE SCALE GENOMIC DNA]</scope>
    <source>
        <strain evidence="4">CMAA 1322</strain>
    </source>
</reference>
<comment type="caution">
    <text evidence="3">The sequence shown here is derived from an EMBL/GenBank/DDBJ whole genome shotgun (WGS) entry which is preliminary data.</text>
</comment>
<evidence type="ECO:0000259" key="2">
    <source>
        <dbReference type="Pfam" id="PF07687"/>
    </source>
</evidence>
<dbReference type="Gene3D" id="3.40.630.10">
    <property type="entry name" value="Zn peptidases"/>
    <property type="match status" value="1"/>
</dbReference>
<feature type="domain" description="Peptidase M20 dimerisation" evidence="2">
    <location>
        <begin position="191"/>
        <end position="287"/>
    </location>
</feature>
<accession>A0A0K9XKN3</accession>
<dbReference type="Proteomes" id="UP000037288">
    <property type="component" value="Unassembled WGS sequence"/>
</dbReference>
<dbReference type="GO" id="GO:0016787">
    <property type="term" value="F:hydrolase activity"/>
    <property type="evidence" value="ECO:0007669"/>
    <property type="project" value="UniProtKB-KW"/>
</dbReference>
<feature type="binding site" evidence="1">
    <location>
        <position position="106"/>
    </location>
    <ligand>
        <name>Mn(2+)</name>
        <dbReference type="ChEBI" id="CHEBI:29035"/>
        <label>2</label>
    </ligand>
</feature>
<dbReference type="SUPFAM" id="SSF55031">
    <property type="entry name" value="Bacterial exopeptidase dimerisation domain"/>
    <property type="match status" value="1"/>
</dbReference>
<dbReference type="InterPro" id="IPR011650">
    <property type="entry name" value="Peptidase_M20_dimer"/>
</dbReference>
<keyword evidence="4" id="KW-1185">Reference proteome</keyword>
<dbReference type="SUPFAM" id="SSF53187">
    <property type="entry name" value="Zn-dependent exopeptidases"/>
    <property type="match status" value="1"/>
</dbReference>
<dbReference type="InterPro" id="IPR002933">
    <property type="entry name" value="Peptidase_M20"/>
</dbReference>
<dbReference type="InterPro" id="IPR017439">
    <property type="entry name" value="Amidohydrolase"/>
</dbReference>
<dbReference type="InterPro" id="IPR036264">
    <property type="entry name" value="Bact_exopeptidase_dim_dom"/>
</dbReference>
<dbReference type="NCBIfam" id="TIGR01891">
    <property type="entry name" value="amidohydrolases"/>
    <property type="match status" value="1"/>
</dbReference>
<evidence type="ECO:0000256" key="1">
    <source>
        <dbReference type="PIRSR" id="PIRSR005962-1"/>
    </source>
</evidence>
<dbReference type="Gene3D" id="3.30.70.360">
    <property type="match status" value="1"/>
</dbReference>